<evidence type="ECO:0000256" key="12">
    <source>
        <dbReference type="ARBA" id="ARBA00022960"/>
    </source>
</evidence>
<evidence type="ECO:0000256" key="7">
    <source>
        <dbReference type="ARBA" id="ARBA00022679"/>
    </source>
</evidence>
<feature type="domain" description="Nucleotidyl transferase" evidence="21">
    <location>
        <begin position="3"/>
        <end position="224"/>
    </location>
</feature>
<feature type="binding site" evidence="20">
    <location>
        <position position="159"/>
    </location>
    <ligand>
        <name>UDP-N-acetyl-alpha-D-glucosamine</name>
        <dbReference type="ChEBI" id="CHEBI:57705"/>
    </ligand>
</feature>
<comment type="caution">
    <text evidence="23">The sequence shown here is derived from an EMBL/GenBank/DDBJ whole genome shotgun (WGS) entry which is preliminary data.</text>
</comment>
<keyword evidence="15 20" id="KW-0012">Acyltransferase</keyword>
<comment type="similarity">
    <text evidence="5 20">In the N-terminal section; belongs to the N-acetylglucosamine-1-phosphate uridyltransferase family.</text>
</comment>
<dbReference type="GO" id="GO:0019134">
    <property type="term" value="F:glucosamine-1-phosphate N-acetyltransferase activity"/>
    <property type="evidence" value="ECO:0007669"/>
    <property type="project" value="UniProtKB-UniRule"/>
</dbReference>
<feature type="binding site" evidence="20">
    <location>
        <position position="371"/>
    </location>
    <ligand>
        <name>UDP-N-acetyl-alpha-D-glucosamine</name>
        <dbReference type="ChEBI" id="CHEBI:57705"/>
    </ligand>
</feature>
<dbReference type="SUPFAM" id="SSF51161">
    <property type="entry name" value="Trimeric LpxA-like enzymes"/>
    <property type="match status" value="1"/>
</dbReference>
<dbReference type="UniPathway" id="UPA00113">
    <property type="reaction ID" value="UER00532"/>
</dbReference>
<feature type="binding site" evidence="20">
    <location>
        <position position="356"/>
    </location>
    <ligand>
        <name>UDP-N-acetyl-alpha-D-glucosamine</name>
        <dbReference type="ChEBI" id="CHEBI:57705"/>
    </ligand>
</feature>
<dbReference type="AlphaFoldDB" id="A0A7C2Z1K3"/>
<dbReference type="InterPro" id="IPR005882">
    <property type="entry name" value="Bifunctional_GlmU"/>
</dbReference>
<dbReference type="InterPro" id="IPR050065">
    <property type="entry name" value="GlmU-like"/>
</dbReference>
<evidence type="ECO:0000256" key="13">
    <source>
        <dbReference type="ARBA" id="ARBA00022984"/>
    </source>
</evidence>
<dbReference type="CDD" id="cd02540">
    <property type="entry name" value="GT2_GlmU_N_bac"/>
    <property type="match status" value="1"/>
</dbReference>
<feature type="binding site" evidence="20">
    <location>
        <position position="338"/>
    </location>
    <ligand>
        <name>UDP-N-acetyl-alpha-D-glucosamine</name>
        <dbReference type="ChEBI" id="CHEBI:57705"/>
    </ligand>
</feature>
<gene>
    <name evidence="20 23" type="primary">glmU</name>
    <name evidence="23" type="ORF">ENO47_01565</name>
</gene>
<comment type="pathway">
    <text evidence="2 20">Nucleotide-sugar biosynthesis; UDP-N-acetyl-alpha-D-glucosamine biosynthesis; N-acetyl-alpha-D-glucosamine 1-phosphate from alpha-D-glucosamine 6-phosphate (route II): step 2/2.</text>
</comment>
<dbReference type="SUPFAM" id="SSF53448">
    <property type="entry name" value="Nucleotide-diphospho-sugar transferases"/>
    <property type="match status" value="1"/>
</dbReference>
<keyword evidence="7 20" id="KW-0808">Transferase</keyword>
<feature type="binding site" evidence="20">
    <location>
        <position position="232"/>
    </location>
    <ligand>
        <name>Mg(2+)</name>
        <dbReference type="ChEBI" id="CHEBI:18420"/>
    </ligand>
</feature>
<reference evidence="23" key="1">
    <citation type="journal article" date="2020" name="mSystems">
        <title>Genome- and Community-Level Interaction Insights into Carbon Utilization and Element Cycling Functions of Hydrothermarchaeota in Hydrothermal Sediment.</title>
        <authorList>
            <person name="Zhou Z."/>
            <person name="Liu Y."/>
            <person name="Xu W."/>
            <person name="Pan J."/>
            <person name="Luo Z.H."/>
            <person name="Li M."/>
        </authorList>
    </citation>
    <scope>NUCLEOTIDE SEQUENCE [LARGE SCALE GENOMIC DNA]</scope>
    <source>
        <strain evidence="23">SpSt-132</strain>
    </source>
</reference>
<feature type="binding site" evidence="20">
    <location>
        <position position="20"/>
    </location>
    <ligand>
        <name>UDP-N-acetyl-alpha-D-glucosamine</name>
        <dbReference type="ChEBI" id="CHEBI:57705"/>
    </ligand>
</feature>
<evidence type="ECO:0000256" key="18">
    <source>
        <dbReference type="ARBA" id="ARBA00048493"/>
    </source>
</evidence>
<comment type="caution">
    <text evidence="20">Lacks conserved residue(s) required for the propagation of feature annotation.</text>
</comment>
<evidence type="ECO:0000256" key="10">
    <source>
        <dbReference type="ARBA" id="ARBA00022737"/>
    </source>
</evidence>
<dbReference type="PANTHER" id="PTHR43584:SF3">
    <property type="entry name" value="BIFUNCTIONAL PROTEIN GLMU"/>
    <property type="match status" value="1"/>
</dbReference>
<dbReference type="EC" id="2.3.1.157" evidence="20"/>
<evidence type="ECO:0000256" key="3">
    <source>
        <dbReference type="ARBA" id="ARBA00005208"/>
    </source>
</evidence>
<dbReference type="GO" id="GO:0005737">
    <property type="term" value="C:cytoplasm"/>
    <property type="evidence" value="ECO:0007669"/>
    <property type="project" value="UniProtKB-SubCell"/>
</dbReference>
<evidence type="ECO:0000256" key="2">
    <source>
        <dbReference type="ARBA" id="ARBA00005166"/>
    </source>
</evidence>
<keyword evidence="14 20" id="KW-0511">Multifunctional enzyme</keyword>
<comment type="catalytic activity">
    <reaction evidence="18 20">
        <text>N-acetyl-alpha-D-glucosamine 1-phosphate + UTP + H(+) = UDP-N-acetyl-alpha-D-glucosamine + diphosphate</text>
        <dbReference type="Rhea" id="RHEA:13509"/>
        <dbReference type="ChEBI" id="CHEBI:15378"/>
        <dbReference type="ChEBI" id="CHEBI:33019"/>
        <dbReference type="ChEBI" id="CHEBI:46398"/>
        <dbReference type="ChEBI" id="CHEBI:57705"/>
        <dbReference type="ChEBI" id="CHEBI:57776"/>
        <dbReference type="EC" id="2.7.7.23"/>
    </reaction>
</comment>
<evidence type="ECO:0000256" key="6">
    <source>
        <dbReference type="ARBA" id="ARBA00022490"/>
    </source>
</evidence>
<feature type="binding site" evidence="20">
    <location>
        <position position="101"/>
    </location>
    <ligand>
        <name>Mg(2+)</name>
        <dbReference type="ChEBI" id="CHEBI:18420"/>
    </ligand>
</feature>
<feature type="binding site" evidence="20">
    <location>
        <position position="174"/>
    </location>
    <ligand>
        <name>UDP-N-acetyl-alpha-D-glucosamine</name>
        <dbReference type="ChEBI" id="CHEBI:57705"/>
    </ligand>
</feature>
<comment type="subunit">
    <text evidence="20">Homotrimer.</text>
</comment>
<dbReference type="Pfam" id="PF00483">
    <property type="entry name" value="NTP_transferase"/>
    <property type="match status" value="1"/>
</dbReference>
<keyword evidence="10 20" id="KW-0677">Repeat</keyword>
<feature type="active site" description="Proton acceptor" evidence="20">
    <location>
        <position position="368"/>
    </location>
</feature>
<evidence type="ECO:0000256" key="1">
    <source>
        <dbReference type="ARBA" id="ARBA00004496"/>
    </source>
</evidence>
<feature type="binding site" evidence="20">
    <location>
        <position position="428"/>
    </location>
    <ligand>
        <name>acetyl-CoA</name>
        <dbReference type="ChEBI" id="CHEBI:57288"/>
    </ligand>
</feature>
<evidence type="ECO:0000256" key="5">
    <source>
        <dbReference type="ARBA" id="ARBA00007947"/>
    </source>
</evidence>
<dbReference type="GO" id="GO:0003977">
    <property type="term" value="F:UDP-N-acetylglucosamine diphosphorylase activity"/>
    <property type="evidence" value="ECO:0007669"/>
    <property type="project" value="UniProtKB-UniRule"/>
</dbReference>
<dbReference type="GO" id="GO:0006048">
    <property type="term" value="P:UDP-N-acetylglucosamine biosynthetic process"/>
    <property type="evidence" value="ECO:0007669"/>
    <property type="project" value="UniProtKB-UniPathway"/>
</dbReference>
<dbReference type="NCBIfam" id="TIGR01173">
    <property type="entry name" value="glmU"/>
    <property type="match status" value="1"/>
</dbReference>
<dbReference type="GO" id="GO:0016020">
    <property type="term" value="C:membrane"/>
    <property type="evidence" value="ECO:0007669"/>
    <property type="project" value="GOC"/>
</dbReference>
<dbReference type="GO" id="GO:0009245">
    <property type="term" value="P:lipid A biosynthetic process"/>
    <property type="evidence" value="ECO:0007669"/>
    <property type="project" value="UniProtKB-UniRule"/>
</dbReference>
<evidence type="ECO:0000256" key="9">
    <source>
        <dbReference type="ARBA" id="ARBA00022723"/>
    </source>
</evidence>
<dbReference type="GO" id="GO:0009252">
    <property type="term" value="P:peptidoglycan biosynthetic process"/>
    <property type="evidence" value="ECO:0007669"/>
    <property type="project" value="UniProtKB-UniRule"/>
</dbReference>
<comment type="pathway">
    <text evidence="3 20">Nucleotide-sugar biosynthesis; UDP-N-acetyl-alpha-D-glucosamine biosynthesis; UDP-N-acetyl-alpha-D-glucosamine from N-acetyl-alpha-D-glucosamine 1-phosphate: step 1/1.</text>
</comment>
<dbReference type="UniPathway" id="UPA00973"/>
<dbReference type="Gene3D" id="3.90.550.10">
    <property type="entry name" value="Spore Coat Polysaccharide Biosynthesis Protein SpsA, Chain A"/>
    <property type="match status" value="1"/>
</dbReference>
<feature type="region of interest" description="Pyrophosphorylase" evidence="20">
    <location>
        <begin position="1"/>
        <end position="234"/>
    </location>
</feature>
<proteinExistence type="inferred from homology"/>
<evidence type="ECO:0000256" key="8">
    <source>
        <dbReference type="ARBA" id="ARBA00022695"/>
    </source>
</evidence>
<feature type="binding site" evidence="20">
    <location>
        <position position="385"/>
    </location>
    <ligand>
        <name>acetyl-CoA</name>
        <dbReference type="ChEBI" id="CHEBI:57288"/>
    </ligand>
</feature>
<feature type="binding site" evidence="20">
    <location>
        <begin position="76"/>
        <end position="77"/>
    </location>
    <ligand>
        <name>UDP-N-acetyl-alpha-D-glucosamine</name>
        <dbReference type="ChEBI" id="CHEBI:57705"/>
    </ligand>
</feature>
<feature type="binding site" evidence="20">
    <location>
        <position position="232"/>
    </location>
    <ligand>
        <name>UDP-N-acetyl-alpha-D-glucosamine</name>
        <dbReference type="ChEBI" id="CHEBI:57705"/>
    </ligand>
</feature>
<comment type="catalytic activity">
    <reaction evidence="17 20">
        <text>alpha-D-glucosamine 1-phosphate + acetyl-CoA = N-acetyl-alpha-D-glucosamine 1-phosphate + CoA + H(+)</text>
        <dbReference type="Rhea" id="RHEA:13725"/>
        <dbReference type="ChEBI" id="CHEBI:15378"/>
        <dbReference type="ChEBI" id="CHEBI:57287"/>
        <dbReference type="ChEBI" id="CHEBI:57288"/>
        <dbReference type="ChEBI" id="CHEBI:57776"/>
        <dbReference type="ChEBI" id="CHEBI:58516"/>
        <dbReference type="EC" id="2.3.1.157"/>
    </reaction>
</comment>
<sequence>MRALVLSAGLGTRFKSEKPKVMHLILEKPMLWYVLKVLNDLNIPDIALVVGHRAEEIKEYFGESYQYFYQSNPKGGTGDAVLSAIDFWRDYEGYLLVINGDSPLVKSQTIHNMQRYLHMVEEYENIKLSALLLSAQLPDPTGYGRVVKDQEGNVIKVVEEKDATFEEKLIREVNGGVYLFYCPHLLETLFRVSPSPKTGEVYLTEVFGLMAQAGYKVRSFMAEDPTEILGVNTRWDLAIAENVIRLRILQEWAEKGNTLHQPESLWIGPEVVLEGDVEIYPDVMLMGNTRLGRGVVVGKGSIIENSTVEDGAIIEAYSVVKNSNIKSGAVVGPFAHIRDNSLIGKKSHIGNFVEVKKSYIGENVRAKHLAYIGDATLEDEVNVGAGVVFANFDGKKKYESYVGKGAFIGSNSLIVAPIRIGSYSFIAGGSVITKNVPDGDMAIERSRLRILKDKGREKLLD</sequence>
<feature type="binding site" evidence="20">
    <location>
        <position position="144"/>
    </location>
    <ligand>
        <name>UDP-N-acetyl-alpha-D-glucosamine</name>
        <dbReference type="ChEBI" id="CHEBI:57705"/>
    </ligand>
</feature>
<dbReference type="HAMAP" id="MF_01631">
    <property type="entry name" value="GlmU"/>
    <property type="match status" value="1"/>
</dbReference>
<feature type="domain" description="Mannose-1-phosphate guanyltransferase C-terminal" evidence="22">
    <location>
        <begin position="269"/>
        <end position="359"/>
    </location>
</feature>
<feature type="region of interest" description="Linker" evidence="20">
    <location>
        <begin position="235"/>
        <end position="255"/>
    </location>
</feature>
<organism evidence="23">
    <name type="scientific">Hydrogenobacter sp</name>
    <dbReference type="NCBI Taxonomy" id="2152829"/>
    <lineage>
        <taxon>Bacteria</taxon>
        <taxon>Pseudomonadati</taxon>
        <taxon>Aquificota</taxon>
        <taxon>Aquificia</taxon>
        <taxon>Aquificales</taxon>
        <taxon>Aquificaceae</taxon>
        <taxon>Hydrogenobacter</taxon>
    </lineage>
</organism>
<dbReference type="InterPro" id="IPR001451">
    <property type="entry name" value="Hexapep"/>
</dbReference>
<dbReference type="CDD" id="cd03353">
    <property type="entry name" value="LbH_GlmU_C"/>
    <property type="match status" value="1"/>
</dbReference>
<keyword evidence="8 20" id="KW-0548">Nucleotidyltransferase</keyword>
<evidence type="ECO:0000259" key="22">
    <source>
        <dbReference type="Pfam" id="PF25087"/>
    </source>
</evidence>
<dbReference type="PROSITE" id="PS00101">
    <property type="entry name" value="HEXAPEP_TRANSFERASES"/>
    <property type="match status" value="1"/>
</dbReference>
<dbReference type="InterPro" id="IPR029044">
    <property type="entry name" value="Nucleotide-diphossugar_trans"/>
</dbReference>
<dbReference type="GO" id="GO:0071555">
    <property type="term" value="P:cell wall organization"/>
    <property type="evidence" value="ECO:0007669"/>
    <property type="project" value="UniProtKB-KW"/>
</dbReference>
<dbReference type="Gene3D" id="2.160.10.10">
    <property type="entry name" value="Hexapeptide repeat proteins"/>
    <property type="match status" value="1"/>
</dbReference>
<dbReference type="Pfam" id="PF25087">
    <property type="entry name" value="GMPPB_C"/>
    <property type="match status" value="1"/>
</dbReference>
<keyword evidence="6 20" id="KW-0963">Cytoplasm</keyword>
<comment type="similarity">
    <text evidence="4 20">In the C-terminal section; belongs to the transferase hexapeptide repeat family.</text>
</comment>
<dbReference type="InterPro" id="IPR056729">
    <property type="entry name" value="GMPPB_C"/>
</dbReference>
<evidence type="ECO:0000256" key="11">
    <source>
        <dbReference type="ARBA" id="ARBA00022842"/>
    </source>
</evidence>
<evidence type="ECO:0000256" key="16">
    <source>
        <dbReference type="ARBA" id="ARBA00023316"/>
    </source>
</evidence>
<dbReference type="Pfam" id="PF00132">
    <property type="entry name" value="Hexapep"/>
    <property type="match status" value="1"/>
</dbReference>
<evidence type="ECO:0000256" key="14">
    <source>
        <dbReference type="ARBA" id="ARBA00023268"/>
    </source>
</evidence>
<dbReference type="PANTHER" id="PTHR43584">
    <property type="entry name" value="NUCLEOTIDYL TRANSFERASE"/>
    <property type="match status" value="1"/>
</dbReference>
<comment type="subcellular location">
    <subcellularLocation>
        <location evidence="1 20">Cytoplasm</location>
    </subcellularLocation>
</comment>
<evidence type="ECO:0000256" key="4">
    <source>
        <dbReference type="ARBA" id="ARBA00007707"/>
    </source>
</evidence>
<name>A0A7C2Z1K3_9AQUI</name>
<evidence type="ECO:0000259" key="21">
    <source>
        <dbReference type="Pfam" id="PF00483"/>
    </source>
</evidence>
<accession>A0A7C2Z1K3</accession>
<keyword evidence="11 20" id="KW-0460">Magnesium</keyword>
<feature type="binding site" evidence="20">
    <location>
        <position position="445"/>
    </location>
    <ligand>
        <name>acetyl-CoA</name>
        <dbReference type="ChEBI" id="CHEBI:57288"/>
    </ligand>
</feature>
<evidence type="ECO:0000313" key="23">
    <source>
        <dbReference type="EMBL" id="HEW45349.1"/>
    </source>
</evidence>
<protein>
    <recommendedName>
        <fullName evidence="20">Bifunctional protein GlmU</fullName>
    </recommendedName>
    <domain>
        <recommendedName>
            <fullName evidence="20">UDP-N-acetylglucosamine pyrophosphorylase</fullName>
            <ecNumber evidence="20">2.7.7.23</ecNumber>
        </recommendedName>
        <alternativeName>
            <fullName evidence="20">N-acetylglucosamine-1-phosphate uridyltransferase</fullName>
        </alternativeName>
    </domain>
    <domain>
        <recommendedName>
            <fullName evidence="20">Glucosamine-1-phosphate N-acetyltransferase</fullName>
            <ecNumber evidence="20">2.3.1.157</ecNumber>
        </recommendedName>
    </domain>
</protein>
<keyword evidence="13 20" id="KW-0573">Peptidoglycan synthesis</keyword>
<feature type="region of interest" description="N-acetyltransferase" evidence="20">
    <location>
        <begin position="256"/>
        <end position="461"/>
    </location>
</feature>
<comment type="function">
    <text evidence="19 20">Catalyzes the last two sequential reactions in the de novo biosynthetic pathway for UDP-N-acetylglucosamine (UDP-GlcNAc). The C-terminal domain catalyzes the transfer of acetyl group from acetyl coenzyme A to glucosamine-1-phosphate (GlcN-1-P) to produce N-acetylglucosamine-1-phosphate (GlcNAc-1-P), which is converted into UDP-GlcNAc by the transfer of uridine 5-monophosphate (from uridine 5-triphosphate), a reaction catalyzed by the N-terminal domain.</text>
</comment>
<dbReference type="GO" id="GO:0000287">
    <property type="term" value="F:magnesium ion binding"/>
    <property type="evidence" value="ECO:0007669"/>
    <property type="project" value="UniProtKB-UniRule"/>
</dbReference>
<evidence type="ECO:0000256" key="17">
    <source>
        <dbReference type="ARBA" id="ARBA00048247"/>
    </source>
</evidence>
<evidence type="ECO:0000256" key="15">
    <source>
        <dbReference type="ARBA" id="ARBA00023315"/>
    </source>
</evidence>
<feature type="binding site" evidence="20">
    <location>
        <position position="410"/>
    </location>
    <ligand>
        <name>acetyl-CoA</name>
        <dbReference type="ChEBI" id="CHEBI:57288"/>
    </ligand>
</feature>
<keyword evidence="9 20" id="KW-0479">Metal-binding</keyword>
<keyword evidence="12 20" id="KW-0133">Cell shape</keyword>
<dbReference type="InterPro" id="IPR038009">
    <property type="entry name" value="GlmU_C_LbH"/>
</dbReference>
<dbReference type="InterPro" id="IPR018357">
    <property type="entry name" value="Hexapep_transf_CS"/>
</dbReference>
<dbReference type="InterPro" id="IPR005835">
    <property type="entry name" value="NTP_transferase_dom"/>
</dbReference>
<feature type="binding site" evidence="20">
    <location>
        <position position="382"/>
    </location>
    <ligand>
        <name>UDP-N-acetyl-alpha-D-glucosamine</name>
        <dbReference type="ChEBI" id="CHEBI:57705"/>
    </ligand>
</feature>
<evidence type="ECO:0000256" key="19">
    <source>
        <dbReference type="ARBA" id="ARBA00049628"/>
    </source>
</evidence>
<dbReference type="InterPro" id="IPR011004">
    <property type="entry name" value="Trimer_LpxA-like_sf"/>
</dbReference>
<comment type="pathway">
    <text evidence="20">Bacterial outer membrane biogenesis; LPS lipid A biosynthesis.</text>
</comment>
<dbReference type="EMBL" id="DSFP01000022">
    <property type="protein sequence ID" value="HEW45349.1"/>
    <property type="molecule type" value="Genomic_DNA"/>
</dbReference>
<dbReference type="EC" id="2.7.7.23" evidence="20"/>
<comment type="cofactor">
    <cofactor evidence="20">
        <name>Mg(2+)</name>
        <dbReference type="ChEBI" id="CHEBI:18420"/>
    </cofactor>
    <text evidence="20">Binds 1 Mg(2+) ion per subunit.</text>
</comment>
<evidence type="ECO:0000256" key="20">
    <source>
        <dbReference type="HAMAP-Rule" id="MF_01631"/>
    </source>
</evidence>
<keyword evidence="16 20" id="KW-0961">Cell wall biogenesis/degradation</keyword>
<dbReference type="GO" id="GO:0000902">
    <property type="term" value="P:cell morphogenesis"/>
    <property type="evidence" value="ECO:0007669"/>
    <property type="project" value="UniProtKB-UniRule"/>
</dbReference>
<dbReference type="GO" id="GO:0008360">
    <property type="term" value="P:regulation of cell shape"/>
    <property type="evidence" value="ECO:0007669"/>
    <property type="project" value="UniProtKB-KW"/>
</dbReference>